<proteinExistence type="predicted"/>
<evidence type="ECO:0000256" key="1">
    <source>
        <dbReference type="SAM" id="MobiDB-lite"/>
    </source>
</evidence>
<feature type="compositionally biased region" description="Basic and acidic residues" evidence="1">
    <location>
        <begin position="7"/>
        <end position="30"/>
    </location>
</feature>
<evidence type="ECO:0000313" key="2">
    <source>
        <dbReference type="EMBL" id="GMI24759.1"/>
    </source>
</evidence>
<sequence length="30" mass="3408">PPSPPRAQDRISAKEALNHPYFDDLEKDSI</sequence>
<feature type="non-terminal residue" evidence="2">
    <location>
        <position position="1"/>
    </location>
</feature>
<evidence type="ECO:0000313" key="3">
    <source>
        <dbReference type="Proteomes" id="UP001165060"/>
    </source>
</evidence>
<protein>
    <submittedName>
        <fullName evidence="2">Uncharacterized protein</fullName>
    </submittedName>
</protein>
<name>A0ABQ6MET8_9STRA</name>
<keyword evidence="3" id="KW-1185">Reference proteome</keyword>
<feature type="region of interest" description="Disordered" evidence="1">
    <location>
        <begin position="1"/>
        <end position="30"/>
    </location>
</feature>
<reference evidence="2 3" key="1">
    <citation type="journal article" date="2023" name="Commun. Biol.">
        <title>Genome analysis of Parmales, the sister group of diatoms, reveals the evolutionary specialization of diatoms from phago-mixotrophs to photoautotrophs.</title>
        <authorList>
            <person name="Ban H."/>
            <person name="Sato S."/>
            <person name="Yoshikawa S."/>
            <person name="Yamada K."/>
            <person name="Nakamura Y."/>
            <person name="Ichinomiya M."/>
            <person name="Sato N."/>
            <person name="Blanc-Mathieu R."/>
            <person name="Endo H."/>
            <person name="Kuwata A."/>
            <person name="Ogata H."/>
        </authorList>
    </citation>
    <scope>NUCLEOTIDE SEQUENCE [LARGE SCALE GENOMIC DNA]</scope>
</reference>
<dbReference type="Proteomes" id="UP001165060">
    <property type="component" value="Unassembled WGS sequence"/>
</dbReference>
<dbReference type="EMBL" id="BRYB01002739">
    <property type="protein sequence ID" value="GMI24759.1"/>
    <property type="molecule type" value="Genomic_DNA"/>
</dbReference>
<gene>
    <name evidence="2" type="ORF">TeGR_g15300</name>
</gene>
<accession>A0ABQ6MET8</accession>
<organism evidence="2 3">
    <name type="scientific">Tetraparma gracilis</name>
    <dbReference type="NCBI Taxonomy" id="2962635"/>
    <lineage>
        <taxon>Eukaryota</taxon>
        <taxon>Sar</taxon>
        <taxon>Stramenopiles</taxon>
        <taxon>Ochrophyta</taxon>
        <taxon>Bolidophyceae</taxon>
        <taxon>Parmales</taxon>
        <taxon>Triparmaceae</taxon>
        <taxon>Tetraparma</taxon>
    </lineage>
</organism>
<comment type="caution">
    <text evidence="2">The sequence shown here is derived from an EMBL/GenBank/DDBJ whole genome shotgun (WGS) entry which is preliminary data.</text>
</comment>